<organism evidence="1 2">
    <name type="scientific">Pedobacter segetis</name>
    <dbReference type="NCBI Taxonomy" id="2793069"/>
    <lineage>
        <taxon>Bacteria</taxon>
        <taxon>Pseudomonadati</taxon>
        <taxon>Bacteroidota</taxon>
        <taxon>Sphingobacteriia</taxon>
        <taxon>Sphingobacteriales</taxon>
        <taxon>Sphingobacteriaceae</taxon>
        <taxon>Pedobacter</taxon>
    </lineage>
</organism>
<reference evidence="1 2" key="1">
    <citation type="submission" date="2020-12" db="EMBL/GenBank/DDBJ databases">
        <title>Bacterial novel species Pedobacter sp. SD-b isolated from soil.</title>
        <authorList>
            <person name="Jung H.-Y."/>
        </authorList>
    </citation>
    <scope>NUCLEOTIDE SEQUENCE [LARGE SCALE GENOMIC DNA]</scope>
    <source>
        <strain evidence="1 2">SD-b</strain>
    </source>
</reference>
<evidence type="ECO:0000313" key="1">
    <source>
        <dbReference type="EMBL" id="MBK0383035.1"/>
    </source>
</evidence>
<evidence type="ECO:0000313" key="2">
    <source>
        <dbReference type="Proteomes" id="UP000660024"/>
    </source>
</evidence>
<protein>
    <recommendedName>
        <fullName evidence="3">DNA alkylation repair enzyme</fullName>
    </recommendedName>
</protein>
<evidence type="ECO:0008006" key="3">
    <source>
        <dbReference type="Google" id="ProtNLM"/>
    </source>
</evidence>
<sequence>MNKKDLEIELKNNHSVDDIMNLGFETCDGQISYQDLLGLCFHKDKQIAFRAAWVLEYAEGFSPEDFLPYAKDFIRVYPDVNNDSVQRHFTKIIMRLSSNEYIDFYGLKPDDFENVLAITFEWLLNPKTPVAVQANAMEILFQLSPNFDWVKEELVAILEQKLLSGSAALVSRSKKILKMMK</sequence>
<dbReference type="EMBL" id="JAEHFY010000010">
    <property type="protein sequence ID" value="MBK0383035.1"/>
    <property type="molecule type" value="Genomic_DNA"/>
</dbReference>
<dbReference type="Proteomes" id="UP000660024">
    <property type="component" value="Unassembled WGS sequence"/>
</dbReference>
<dbReference type="RefSeq" id="WP_200585839.1">
    <property type="nucleotide sequence ID" value="NZ_JAEHFY010000010.1"/>
</dbReference>
<proteinExistence type="predicted"/>
<comment type="caution">
    <text evidence="1">The sequence shown here is derived from an EMBL/GenBank/DDBJ whole genome shotgun (WGS) entry which is preliminary data.</text>
</comment>
<dbReference type="InterPro" id="IPR016024">
    <property type="entry name" value="ARM-type_fold"/>
</dbReference>
<dbReference type="SUPFAM" id="SSF48371">
    <property type="entry name" value="ARM repeat"/>
    <property type="match status" value="1"/>
</dbReference>
<accession>A0ABS1BJI4</accession>
<gene>
    <name evidence="1" type="ORF">I5M32_08695</name>
</gene>
<keyword evidence="2" id="KW-1185">Reference proteome</keyword>
<name>A0ABS1BJI4_9SPHI</name>